<protein>
    <submittedName>
        <fullName evidence="1">Uncharacterized protein</fullName>
    </submittedName>
</protein>
<comment type="caution">
    <text evidence="1">The sequence shown here is derived from an EMBL/GenBank/DDBJ whole genome shotgun (WGS) entry which is preliminary data.</text>
</comment>
<dbReference type="EMBL" id="CAJNOQ010032673">
    <property type="protein sequence ID" value="CAF1586262.1"/>
    <property type="molecule type" value="Genomic_DNA"/>
</dbReference>
<accession>A0A815ZLC4</accession>
<evidence type="ECO:0000313" key="1">
    <source>
        <dbReference type="EMBL" id="CAF1586262.1"/>
    </source>
</evidence>
<reference evidence="1" key="1">
    <citation type="submission" date="2021-02" db="EMBL/GenBank/DDBJ databases">
        <authorList>
            <person name="Nowell W R."/>
        </authorList>
    </citation>
    <scope>NUCLEOTIDE SEQUENCE</scope>
</reference>
<name>A0A815ZLC4_9BILA</name>
<evidence type="ECO:0000313" key="2">
    <source>
        <dbReference type="EMBL" id="CAF4456027.1"/>
    </source>
</evidence>
<keyword evidence="3" id="KW-1185">Reference proteome</keyword>
<dbReference type="EMBL" id="CAJOBC010098728">
    <property type="protein sequence ID" value="CAF4456027.1"/>
    <property type="molecule type" value="Genomic_DNA"/>
</dbReference>
<dbReference type="Proteomes" id="UP000681722">
    <property type="component" value="Unassembled WGS sequence"/>
</dbReference>
<proteinExistence type="predicted"/>
<sequence length="112" mass="12527">MTACDWHSITSTLEDCILFCQSVGLIPYCPSQPCSNGHHNWYMDGWDNLLAIIPGGSSVPKLLPKQHGRKRPYTAIYGDIQQPYTAVVLRRNTAVYGEFPVFLGIPSQNVFL</sequence>
<organism evidence="1 3">
    <name type="scientific">Didymodactylos carnosus</name>
    <dbReference type="NCBI Taxonomy" id="1234261"/>
    <lineage>
        <taxon>Eukaryota</taxon>
        <taxon>Metazoa</taxon>
        <taxon>Spiralia</taxon>
        <taxon>Gnathifera</taxon>
        <taxon>Rotifera</taxon>
        <taxon>Eurotatoria</taxon>
        <taxon>Bdelloidea</taxon>
        <taxon>Philodinida</taxon>
        <taxon>Philodinidae</taxon>
        <taxon>Didymodactylos</taxon>
    </lineage>
</organism>
<dbReference type="AlphaFoldDB" id="A0A815ZLC4"/>
<dbReference type="Proteomes" id="UP000663829">
    <property type="component" value="Unassembled WGS sequence"/>
</dbReference>
<evidence type="ECO:0000313" key="3">
    <source>
        <dbReference type="Proteomes" id="UP000663829"/>
    </source>
</evidence>
<gene>
    <name evidence="1" type="ORF">GPM918_LOCUS41435</name>
    <name evidence="2" type="ORF">SRO942_LOCUS42487</name>
</gene>